<dbReference type="STRING" id="906968.Trebr_0472"/>
<evidence type="ECO:0000313" key="1">
    <source>
        <dbReference type="EMBL" id="AEE15916.1"/>
    </source>
</evidence>
<name>F4LP40_TREBD</name>
<dbReference type="EMBL" id="CP002696">
    <property type="protein sequence ID" value="AEE15916.1"/>
    <property type="molecule type" value="Genomic_DNA"/>
</dbReference>
<keyword evidence="2" id="KW-1185">Reference proteome</keyword>
<gene>
    <name evidence="1" type="ordered locus">Trebr_0472</name>
</gene>
<protein>
    <submittedName>
        <fullName evidence="1">Uncharacterized protein</fullName>
    </submittedName>
</protein>
<dbReference type="Proteomes" id="UP000006546">
    <property type="component" value="Chromosome"/>
</dbReference>
<accession>F4LP40</accession>
<proteinExistence type="predicted"/>
<dbReference type="KEGG" id="tbe:Trebr_0472"/>
<dbReference type="HOGENOM" id="CLU_2398681_0_0_12"/>
<sequence>MITCFRRAGNLPVSILCNRNPRGRPLRVFGKRRMRLFRALRSEPGNPSLTPNGGRSGRFSSRRVLQGSGVRLHYKTPAALRRAFYNAPRPFAR</sequence>
<evidence type="ECO:0000313" key="2">
    <source>
        <dbReference type="Proteomes" id="UP000006546"/>
    </source>
</evidence>
<organism evidence="1 2">
    <name type="scientific">Treponema brennaborense (strain DSM 12168 / CIP 105900 / DD5/3)</name>
    <dbReference type="NCBI Taxonomy" id="906968"/>
    <lineage>
        <taxon>Bacteria</taxon>
        <taxon>Pseudomonadati</taxon>
        <taxon>Spirochaetota</taxon>
        <taxon>Spirochaetia</taxon>
        <taxon>Spirochaetales</taxon>
        <taxon>Treponemataceae</taxon>
        <taxon>Treponema</taxon>
    </lineage>
</organism>
<dbReference type="AlphaFoldDB" id="F4LP40"/>
<reference evidence="2" key="1">
    <citation type="submission" date="2011-04" db="EMBL/GenBank/DDBJ databases">
        <title>The complete genome of Treponema brennaborense DSM 12168.</title>
        <authorList>
            <person name="Lucas S."/>
            <person name="Han J."/>
            <person name="Lapidus A."/>
            <person name="Bruce D."/>
            <person name="Goodwin L."/>
            <person name="Pitluck S."/>
            <person name="Peters L."/>
            <person name="Kyrpides N."/>
            <person name="Mavromatis K."/>
            <person name="Ivanova N."/>
            <person name="Mikhailova N."/>
            <person name="Pagani I."/>
            <person name="Teshima H."/>
            <person name="Detter J.C."/>
            <person name="Tapia R."/>
            <person name="Han C."/>
            <person name="Land M."/>
            <person name="Hauser L."/>
            <person name="Markowitz V."/>
            <person name="Cheng J.-F."/>
            <person name="Hugenholtz P."/>
            <person name="Woyke T."/>
            <person name="Wu D."/>
            <person name="Gronow S."/>
            <person name="Wellnitz S."/>
            <person name="Brambilla E."/>
            <person name="Klenk H.-P."/>
            <person name="Eisen J.A."/>
        </authorList>
    </citation>
    <scope>NUCLEOTIDE SEQUENCE [LARGE SCALE GENOMIC DNA]</scope>
    <source>
        <strain evidence="2">DSM 12168 / CIP 105900 / DD5/3</strain>
    </source>
</reference>